<gene>
    <name evidence="1" type="ORF">SDC9_182148</name>
</gene>
<accession>A0A645HEX4</accession>
<evidence type="ECO:0000313" key="1">
    <source>
        <dbReference type="EMBL" id="MPN34654.1"/>
    </source>
</evidence>
<organism evidence="1">
    <name type="scientific">bioreactor metagenome</name>
    <dbReference type="NCBI Taxonomy" id="1076179"/>
    <lineage>
        <taxon>unclassified sequences</taxon>
        <taxon>metagenomes</taxon>
        <taxon>ecological metagenomes</taxon>
    </lineage>
</organism>
<dbReference type="AlphaFoldDB" id="A0A645HEX4"/>
<proteinExistence type="predicted"/>
<dbReference type="EMBL" id="VSSQ01087808">
    <property type="protein sequence ID" value="MPN34654.1"/>
    <property type="molecule type" value="Genomic_DNA"/>
</dbReference>
<protein>
    <submittedName>
        <fullName evidence="1">Uncharacterized protein</fullName>
    </submittedName>
</protein>
<reference evidence="1" key="1">
    <citation type="submission" date="2019-08" db="EMBL/GenBank/DDBJ databases">
        <authorList>
            <person name="Kucharzyk K."/>
            <person name="Murdoch R.W."/>
            <person name="Higgins S."/>
            <person name="Loffler F."/>
        </authorList>
    </citation>
    <scope>NUCLEOTIDE SEQUENCE</scope>
</reference>
<name>A0A645HEX4_9ZZZZ</name>
<sequence>MNLNLTEFLSERIDEIISQLKETNTAFALSDKRSSQLIDDIDPIMMNEKRDMTITPKDCMNISEFFEQELVQEGITQEKLYKQGYLDCVKLLRMLEVIR</sequence>
<comment type="caution">
    <text evidence="1">The sequence shown here is derived from an EMBL/GenBank/DDBJ whole genome shotgun (WGS) entry which is preliminary data.</text>
</comment>